<evidence type="ECO:0000256" key="2">
    <source>
        <dbReference type="SAM" id="MobiDB-lite"/>
    </source>
</evidence>
<evidence type="ECO:0000313" key="3">
    <source>
        <dbReference type="EMBL" id="MBB3146849.1"/>
    </source>
</evidence>
<proteinExistence type="predicted"/>
<organism evidence="3 4">
    <name type="scientific">Phyllobacterium trifolii</name>
    <dbReference type="NCBI Taxonomy" id="300193"/>
    <lineage>
        <taxon>Bacteria</taxon>
        <taxon>Pseudomonadati</taxon>
        <taxon>Pseudomonadota</taxon>
        <taxon>Alphaproteobacteria</taxon>
        <taxon>Hyphomicrobiales</taxon>
        <taxon>Phyllobacteriaceae</taxon>
        <taxon>Phyllobacterium</taxon>
    </lineage>
</organism>
<keyword evidence="4" id="KW-1185">Reference proteome</keyword>
<comment type="caution">
    <text evidence="3">The sequence shown here is derived from an EMBL/GenBank/DDBJ whole genome shotgun (WGS) entry which is preliminary data.</text>
</comment>
<dbReference type="EMBL" id="JACHXN010000009">
    <property type="protein sequence ID" value="MBB3146849.1"/>
    <property type="molecule type" value="Genomic_DNA"/>
</dbReference>
<gene>
    <name evidence="3" type="ORF">FHS21_003265</name>
</gene>
<feature type="region of interest" description="Disordered" evidence="2">
    <location>
        <begin position="75"/>
        <end position="95"/>
    </location>
</feature>
<sequence>MDLHDLRGRLAKVNEDAEALVKDIQEMLALRKMPDSRAWTAMCNGMMMRYQDTIEANEEVMSKIDKHLISAGDCRPVRGSGQAALSPASEGPSRG</sequence>
<evidence type="ECO:0000256" key="1">
    <source>
        <dbReference type="SAM" id="Coils"/>
    </source>
</evidence>
<keyword evidence="1" id="KW-0175">Coiled coil</keyword>
<accession>A0A839UEI3</accession>
<name>A0A839UEI3_9HYPH</name>
<protein>
    <submittedName>
        <fullName evidence="3">Uncharacterized protein</fullName>
    </submittedName>
</protein>
<dbReference type="AlphaFoldDB" id="A0A839UEI3"/>
<evidence type="ECO:0000313" key="4">
    <source>
        <dbReference type="Proteomes" id="UP000554520"/>
    </source>
</evidence>
<feature type="coiled-coil region" evidence="1">
    <location>
        <begin position="3"/>
        <end position="30"/>
    </location>
</feature>
<reference evidence="3 4" key="1">
    <citation type="submission" date="2020-08" db="EMBL/GenBank/DDBJ databases">
        <title>Genomic Encyclopedia of Type Strains, Phase III (KMG-III): the genomes of soil and plant-associated and newly described type strains.</title>
        <authorList>
            <person name="Whitman W."/>
        </authorList>
    </citation>
    <scope>NUCLEOTIDE SEQUENCE [LARGE SCALE GENOMIC DNA]</scope>
    <source>
        <strain evidence="3 4">CECT 7015</strain>
    </source>
</reference>
<dbReference type="RefSeq" id="WP_112531990.1">
    <property type="nucleotide sequence ID" value="NZ_JACHXN010000009.1"/>
</dbReference>
<dbReference type="Proteomes" id="UP000554520">
    <property type="component" value="Unassembled WGS sequence"/>
</dbReference>